<gene>
    <name evidence="10" type="ORF">A4U43_C05F9120</name>
</gene>
<name>A0A5P1ESZ8_ASPOF</name>
<feature type="region of interest" description="Disordered" evidence="6">
    <location>
        <begin position="776"/>
        <end position="806"/>
    </location>
</feature>
<dbReference type="InterPro" id="IPR015943">
    <property type="entry name" value="WD40/YVTN_repeat-like_dom_sf"/>
</dbReference>
<evidence type="ECO:0000313" key="10">
    <source>
        <dbReference type="EMBL" id="ONK68237.1"/>
    </source>
</evidence>
<dbReference type="Gramene" id="ONK68237">
    <property type="protein sequence ID" value="ONK68237"/>
    <property type="gene ID" value="A4U43_C05F9120"/>
</dbReference>
<keyword evidence="4" id="KW-0539">Nucleus</keyword>
<dbReference type="OMA" id="RYAHTNG"/>
<dbReference type="CDD" id="cd00200">
    <property type="entry name" value="WD40"/>
    <property type="match status" value="1"/>
</dbReference>
<feature type="compositionally biased region" description="Acidic residues" evidence="6">
    <location>
        <begin position="374"/>
        <end position="383"/>
    </location>
</feature>
<comment type="subcellular location">
    <subcellularLocation>
        <location evidence="1">Nucleus</location>
    </subcellularLocation>
</comment>
<dbReference type="PROSITE" id="PS00678">
    <property type="entry name" value="WD_REPEATS_1"/>
    <property type="match status" value="1"/>
</dbReference>
<feature type="compositionally biased region" description="Polar residues" evidence="6">
    <location>
        <begin position="876"/>
        <end position="890"/>
    </location>
</feature>
<feature type="repeat" description="WD" evidence="5">
    <location>
        <begin position="233"/>
        <end position="274"/>
    </location>
</feature>
<feature type="domain" description="WDHD1 first WD40" evidence="9">
    <location>
        <begin position="11"/>
        <end position="303"/>
    </location>
</feature>
<dbReference type="InterPro" id="IPR019775">
    <property type="entry name" value="WD40_repeat_CS"/>
</dbReference>
<evidence type="ECO:0000259" key="9">
    <source>
        <dbReference type="Pfam" id="PF24817"/>
    </source>
</evidence>
<dbReference type="GO" id="GO:0006261">
    <property type="term" value="P:DNA-templated DNA replication"/>
    <property type="evidence" value="ECO:0007669"/>
    <property type="project" value="TreeGrafter"/>
</dbReference>
<sequence>MKGRSLKLREAHKTNGIASVCSILWSGDGHRLITRRRVRSVHLIHDQSQPSKAATSLRYHKDGVTALALSPNSTSLASGSIDHSVKLYTFPDGEFQSNVTRFTLPIRCLAFNKSGSLLAAAGDDDGIKLIATVDSSISRVLKGHKGSVTCLAFDPKNQYLASVDGFGTVIFWELSSGRQIHTLRGVAPNCEADDSLLNLLSWSPDGETLAVPGLRNEVVMYDRDTAEKLFTLKGDHEKTVCFLSWSPNGKYMATSGLDKQVLIWDIDQRQDIDRQKFDDRICCLAWKPNGNSLAVIDTMGKFSLWESPVPTCMKSPTDGTPSLNENGFILFDDDEDDHDAHKSDSLDDDIEDGHGESFLSSRKRFRKQSHLDENTDDNSDGEEGLLRQIESRKRSSTKRKENVGIGTEHCVTSRNSSSSKMQDAFQSGATPVQAGKRRFLAYNMLGSITTIENETYSHIEVDFHDTGRGPRVPSMTDHFGFTMASLNENGSIFANPCKGEKNMSTLMYRPFGSWASNSEWSMRFEAEEVKAVALGTGWVAAVTNLNFLRIFTEGGLQRHIISLNGPVVTAAGYKDEVAVVTHVSDCLPSGDQVLEVKVFNISERTQTITSRLPLTPNACLSWFGFSEEGQLSAYDSKGVLRVFGNLYGGTWLPIFSASKAKKSEDENYWAQKKIEEVAASGLDTTILEDETFNMEASIDRCILRLIASCCNADKLVRAIELARLLTLKKSLMGAIKLATTLKLPLLAERFNGILEERLSNECREANITNTQLLKSSPASEIKRTAEPSTTLPLASSSHSHFSKHGKLEQSTISGVIEPCKNMKGGVSKVGAQTAADPFAKAPSNQEKAEINAKKDSKHRNAASENSKEQVNHKFQKVTTEGVSDIGSNEKQCIRPTNPFAKSSNNQDKSSLFDSIKKMRKADIEKNEKVSSKKAKA</sequence>
<dbReference type="InterPro" id="IPR001680">
    <property type="entry name" value="WD40_rpt"/>
</dbReference>
<dbReference type="GO" id="GO:0006281">
    <property type="term" value="P:DNA repair"/>
    <property type="evidence" value="ECO:0007669"/>
    <property type="project" value="TreeGrafter"/>
</dbReference>
<proteinExistence type="predicted"/>
<feature type="region of interest" description="Disordered" evidence="6">
    <location>
        <begin position="836"/>
        <end position="936"/>
    </location>
</feature>
<feature type="compositionally biased region" description="Basic and acidic residues" evidence="6">
    <location>
        <begin position="914"/>
        <end position="930"/>
    </location>
</feature>
<feature type="repeat" description="WD" evidence="5">
    <location>
        <begin position="57"/>
        <end position="98"/>
    </location>
</feature>
<evidence type="ECO:0000313" key="11">
    <source>
        <dbReference type="Proteomes" id="UP000243459"/>
    </source>
</evidence>
<evidence type="ECO:0000256" key="5">
    <source>
        <dbReference type="PROSITE-ProRule" id="PRU00221"/>
    </source>
</evidence>
<keyword evidence="3" id="KW-0677">Repeat</keyword>
<accession>A0A5P1ESZ8</accession>
<dbReference type="GO" id="GO:0043596">
    <property type="term" value="C:nuclear replication fork"/>
    <property type="evidence" value="ECO:0007669"/>
    <property type="project" value="TreeGrafter"/>
</dbReference>
<dbReference type="SMART" id="SM00320">
    <property type="entry name" value="WD40"/>
    <property type="match status" value="6"/>
</dbReference>
<keyword evidence="11" id="KW-1185">Reference proteome</keyword>
<dbReference type="GO" id="GO:0003682">
    <property type="term" value="F:chromatin binding"/>
    <property type="evidence" value="ECO:0007669"/>
    <property type="project" value="TreeGrafter"/>
</dbReference>
<evidence type="ECO:0000256" key="4">
    <source>
        <dbReference type="ARBA" id="ARBA00023242"/>
    </source>
</evidence>
<feature type="domain" description="WDHD1/CFT4 second beta-propeller" evidence="7">
    <location>
        <begin position="424"/>
        <end position="670"/>
    </location>
</feature>
<dbReference type="Pfam" id="PF24817">
    <property type="entry name" value="WD40_WDHD1_1st"/>
    <property type="match status" value="1"/>
</dbReference>
<feature type="compositionally biased region" description="Polar residues" evidence="6">
    <location>
        <begin position="899"/>
        <end position="912"/>
    </location>
</feature>
<dbReference type="PROSITE" id="PS50082">
    <property type="entry name" value="WD_REPEATS_2"/>
    <property type="match status" value="3"/>
</dbReference>
<evidence type="ECO:0000259" key="8">
    <source>
        <dbReference type="Pfam" id="PF20946"/>
    </source>
</evidence>
<dbReference type="PANTHER" id="PTHR19932:SF10">
    <property type="entry name" value="WD REPEAT AND HMG-BOX DNA-BINDING PROTEIN 1"/>
    <property type="match status" value="1"/>
</dbReference>
<protein>
    <submittedName>
        <fullName evidence="10">Uncharacterized protein</fullName>
    </submittedName>
</protein>
<dbReference type="InterPro" id="IPR036322">
    <property type="entry name" value="WD40_repeat_dom_sf"/>
</dbReference>
<evidence type="ECO:0000256" key="6">
    <source>
        <dbReference type="SAM" id="MobiDB-lite"/>
    </source>
</evidence>
<dbReference type="Gene3D" id="2.130.10.10">
    <property type="entry name" value="YVTN repeat-like/Quinoprotein amine dehydrogenase"/>
    <property type="match status" value="2"/>
</dbReference>
<evidence type="ECO:0000256" key="1">
    <source>
        <dbReference type="ARBA" id="ARBA00004123"/>
    </source>
</evidence>
<keyword evidence="2 5" id="KW-0853">WD repeat</keyword>
<organism evidence="10 11">
    <name type="scientific">Asparagus officinalis</name>
    <name type="common">Garden asparagus</name>
    <dbReference type="NCBI Taxonomy" id="4686"/>
    <lineage>
        <taxon>Eukaryota</taxon>
        <taxon>Viridiplantae</taxon>
        <taxon>Streptophyta</taxon>
        <taxon>Embryophyta</taxon>
        <taxon>Tracheophyta</taxon>
        <taxon>Spermatophyta</taxon>
        <taxon>Magnoliopsida</taxon>
        <taxon>Liliopsida</taxon>
        <taxon>Asparagales</taxon>
        <taxon>Asparagaceae</taxon>
        <taxon>Asparagoideae</taxon>
        <taxon>Asparagus</taxon>
    </lineage>
</organism>
<feature type="compositionally biased region" description="Basic and acidic residues" evidence="6">
    <location>
        <begin position="389"/>
        <end position="402"/>
    </location>
</feature>
<evidence type="ECO:0000259" key="7">
    <source>
        <dbReference type="Pfam" id="PF12341"/>
    </source>
</evidence>
<dbReference type="InterPro" id="IPR022100">
    <property type="entry name" value="WDHD1/CFT4_beta-prop_2nd"/>
</dbReference>
<dbReference type="AlphaFoldDB" id="A0A5P1ESZ8"/>
<dbReference type="SUPFAM" id="SSF50978">
    <property type="entry name" value="WD40 repeat-like"/>
    <property type="match status" value="1"/>
</dbReference>
<feature type="region of interest" description="Disordered" evidence="6">
    <location>
        <begin position="313"/>
        <end position="421"/>
    </location>
</feature>
<evidence type="ECO:0000256" key="3">
    <source>
        <dbReference type="ARBA" id="ARBA00022737"/>
    </source>
</evidence>
<dbReference type="Pfam" id="PF12341">
    <property type="entry name" value="Mcl1_mid"/>
    <property type="match status" value="1"/>
</dbReference>
<reference evidence="11" key="1">
    <citation type="journal article" date="2017" name="Nat. Commun.">
        <title>The asparagus genome sheds light on the origin and evolution of a young Y chromosome.</title>
        <authorList>
            <person name="Harkess A."/>
            <person name="Zhou J."/>
            <person name="Xu C."/>
            <person name="Bowers J.E."/>
            <person name="Van der Hulst R."/>
            <person name="Ayyampalayam S."/>
            <person name="Mercati F."/>
            <person name="Riccardi P."/>
            <person name="McKain M.R."/>
            <person name="Kakrana A."/>
            <person name="Tang H."/>
            <person name="Ray J."/>
            <person name="Groenendijk J."/>
            <person name="Arikit S."/>
            <person name="Mathioni S.M."/>
            <person name="Nakano M."/>
            <person name="Shan H."/>
            <person name="Telgmann-Rauber A."/>
            <person name="Kanno A."/>
            <person name="Yue Z."/>
            <person name="Chen H."/>
            <person name="Li W."/>
            <person name="Chen Y."/>
            <person name="Xu X."/>
            <person name="Zhang Y."/>
            <person name="Luo S."/>
            <person name="Chen H."/>
            <person name="Gao J."/>
            <person name="Mao Z."/>
            <person name="Pires J.C."/>
            <person name="Luo M."/>
            <person name="Kudrna D."/>
            <person name="Wing R.A."/>
            <person name="Meyers B.C."/>
            <person name="Yi K."/>
            <person name="Kong H."/>
            <person name="Lavrijsen P."/>
            <person name="Sunseri F."/>
            <person name="Falavigna A."/>
            <person name="Ye Y."/>
            <person name="Leebens-Mack J.H."/>
            <person name="Chen G."/>
        </authorList>
    </citation>
    <scope>NUCLEOTIDE SEQUENCE [LARGE SCALE GENOMIC DNA]</scope>
    <source>
        <strain evidence="11">cv. DH0086</strain>
    </source>
</reference>
<feature type="compositionally biased region" description="Polar residues" evidence="6">
    <location>
        <begin position="410"/>
        <end position="421"/>
    </location>
</feature>
<dbReference type="InterPro" id="IPR048591">
    <property type="entry name" value="WDHD1/CFT4_hel"/>
</dbReference>
<feature type="domain" description="WDHD1/CFT4 helical bundle" evidence="8">
    <location>
        <begin position="675"/>
        <end position="759"/>
    </location>
</feature>
<dbReference type="PANTHER" id="PTHR19932">
    <property type="entry name" value="WD REPEAT AND HMG-BOX DNA BINDING PROTEIN"/>
    <property type="match status" value="1"/>
</dbReference>
<evidence type="ECO:0000256" key="2">
    <source>
        <dbReference type="ARBA" id="ARBA00022574"/>
    </source>
</evidence>
<dbReference type="InterPro" id="IPR057646">
    <property type="entry name" value="WD40_WDHD1_1st"/>
</dbReference>
<dbReference type="Pfam" id="PF20946">
    <property type="entry name" value="Ctf4_C"/>
    <property type="match status" value="1"/>
</dbReference>
<dbReference type="Proteomes" id="UP000243459">
    <property type="component" value="Chromosome 5"/>
</dbReference>
<dbReference type="PROSITE" id="PS50294">
    <property type="entry name" value="WD_REPEATS_REGION"/>
    <property type="match status" value="3"/>
</dbReference>
<feature type="repeat" description="WD" evidence="5">
    <location>
        <begin position="141"/>
        <end position="182"/>
    </location>
</feature>
<dbReference type="EMBL" id="CM007385">
    <property type="protein sequence ID" value="ONK68237.1"/>
    <property type="molecule type" value="Genomic_DNA"/>
</dbReference>
<dbReference type="GO" id="GO:0000278">
    <property type="term" value="P:mitotic cell cycle"/>
    <property type="evidence" value="ECO:0007669"/>
    <property type="project" value="TreeGrafter"/>
</dbReference>